<feature type="transmembrane region" description="Helical" evidence="7">
    <location>
        <begin position="159"/>
        <end position="179"/>
    </location>
</feature>
<sequence length="495" mass="53595">MSAKSEKVANDAVEEHSVRHGDVTVQTEKPFTTLSALGIGYGTTNTAVGLLIVLGTTLPMGGSPLFFWGFLVMAGVGLATATTLAELTSAMPHPGGQYIWVNRLAPPRARRLLSYLTAIISWLAAVATGASACLSVPVGVCSIITLLDPTFVYKRWMGFVGFQILNILTVLCACFEHALPKISKIMLLFSCLTIGVIFVTLFAMSDGHVSAKDFFVTPVNISGWQNGIAFIIGLNGANWSFSCLDVATHLAEEIPSPSTNIPRALMWTIVVGFGSGLLVVLSVLINLTDFDGTADNSAIAVFYHITGSKAAAAGLWIPVMITTAGAVWAIQTWQSRLAWSISREGGFPLHRYLSKLAPAPFYTPIWSLIWSATGTAIFGCLYLGSELAFNSLISTGILLQYISYSIPVILVLTQGRSNFQHGPFWYPRLGLVANIVMLMWTVVAIIFYCFPYYLPAVASQMNYSSVVLAVIAVFITVLWFSFAKKNYEVKEHLGN</sequence>
<feature type="transmembrane region" description="Helical" evidence="7">
    <location>
        <begin position="264"/>
        <end position="285"/>
    </location>
</feature>
<dbReference type="PIRSF" id="PIRSF006060">
    <property type="entry name" value="AA_transporter"/>
    <property type="match status" value="1"/>
</dbReference>
<feature type="transmembrane region" description="Helical" evidence="7">
    <location>
        <begin position="39"/>
        <end position="58"/>
    </location>
</feature>
<evidence type="ECO:0000256" key="1">
    <source>
        <dbReference type="ARBA" id="ARBA00004141"/>
    </source>
</evidence>
<keyword evidence="9" id="KW-1185">Reference proteome</keyword>
<feature type="transmembrane region" description="Helical" evidence="7">
    <location>
        <begin position="310"/>
        <end position="330"/>
    </location>
</feature>
<dbReference type="InterPro" id="IPR002293">
    <property type="entry name" value="AA/rel_permease1"/>
</dbReference>
<dbReference type="Gene3D" id="1.20.1740.10">
    <property type="entry name" value="Amino acid/polyamine transporter I"/>
    <property type="match status" value="1"/>
</dbReference>
<evidence type="ECO:0000313" key="8">
    <source>
        <dbReference type="EMBL" id="KAF7557715.1"/>
    </source>
</evidence>
<evidence type="ECO:0000256" key="6">
    <source>
        <dbReference type="SAM" id="MobiDB-lite"/>
    </source>
</evidence>
<keyword evidence="2" id="KW-0813">Transport</keyword>
<reference evidence="8" key="1">
    <citation type="submission" date="2020-03" db="EMBL/GenBank/DDBJ databases">
        <title>Draft Genome Sequence of Cylindrodendrum hubeiense.</title>
        <authorList>
            <person name="Buettner E."/>
            <person name="Kellner H."/>
        </authorList>
    </citation>
    <scope>NUCLEOTIDE SEQUENCE</scope>
    <source>
        <strain evidence="8">IHI 201604</strain>
    </source>
</reference>
<comment type="caution">
    <text evidence="8">The sequence shown here is derived from an EMBL/GenBank/DDBJ whole genome shotgun (WGS) entry which is preliminary data.</text>
</comment>
<evidence type="ECO:0000256" key="4">
    <source>
        <dbReference type="ARBA" id="ARBA00022989"/>
    </source>
</evidence>
<feature type="transmembrane region" description="Helical" evidence="7">
    <location>
        <begin position="185"/>
        <end position="204"/>
    </location>
</feature>
<name>A0A9P5HHP6_9HYPO</name>
<evidence type="ECO:0008006" key="10">
    <source>
        <dbReference type="Google" id="ProtNLM"/>
    </source>
</evidence>
<evidence type="ECO:0000313" key="9">
    <source>
        <dbReference type="Proteomes" id="UP000722485"/>
    </source>
</evidence>
<keyword evidence="4 7" id="KW-1133">Transmembrane helix</keyword>
<dbReference type="OrthoDB" id="3257095at2759"/>
<proteinExistence type="predicted"/>
<feature type="transmembrane region" description="Helical" evidence="7">
    <location>
        <begin position="432"/>
        <end position="454"/>
    </location>
</feature>
<feature type="transmembrane region" description="Helical" evidence="7">
    <location>
        <begin position="460"/>
        <end position="482"/>
    </location>
</feature>
<feature type="transmembrane region" description="Helical" evidence="7">
    <location>
        <begin position="65"/>
        <end position="85"/>
    </location>
</feature>
<comment type="subcellular location">
    <subcellularLocation>
        <location evidence="1">Membrane</location>
        <topology evidence="1">Multi-pass membrane protein</topology>
    </subcellularLocation>
</comment>
<evidence type="ECO:0000256" key="3">
    <source>
        <dbReference type="ARBA" id="ARBA00022692"/>
    </source>
</evidence>
<evidence type="ECO:0000256" key="2">
    <source>
        <dbReference type="ARBA" id="ARBA00022448"/>
    </source>
</evidence>
<feature type="transmembrane region" description="Helical" evidence="7">
    <location>
        <begin position="391"/>
        <end position="412"/>
    </location>
</feature>
<keyword evidence="3 7" id="KW-0812">Transmembrane</keyword>
<dbReference type="EMBL" id="JAANBB010000003">
    <property type="protein sequence ID" value="KAF7557715.1"/>
    <property type="molecule type" value="Genomic_DNA"/>
</dbReference>
<organism evidence="8 9">
    <name type="scientific">Cylindrodendrum hubeiense</name>
    <dbReference type="NCBI Taxonomy" id="595255"/>
    <lineage>
        <taxon>Eukaryota</taxon>
        <taxon>Fungi</taxon>
        <taxon>Dikarya</taxon>
        <taxon>Ascomycota</taxon>
        <taxon>Pezizomycotina</taxon>
        <taxon>Sordariomycetes</taxon>
        <taxon>Hypocreomycetidae</taxon>
        <taxon>Hypocreales</taxon>
        <taxon>Nectriaceae</taxon>
        <taxon>Cylindrodendrum</taxon>
    </lineage>
</organism>
<dbReference type="Pfam" id="PF13520">
    <property type="entry name" value="AA_permease_2"/>
    <property type="match status" value="1"/>
</dbReference>
<dbReference type="AlphaFoldDB" id="A0A9P5HHP6"/>
<gene>
    <name evidence="8" type="ORF">G7Z17_g437</name>
</gene>
<dbReference type="GO" id="GO:0016020">
    <property type="term" value="C:membrane"/>
    <property type="evidence" value="ECO:0007669"/>
    <property type="project" value="UniProtKB-SubCell"/>
</dbReference>
<evidence type="ECO:0000256" key="5">
    <source>
        <dbReference type="ARBA" id="ARBA00023136"/>
    </source>
</evidence>
<dbReference type="GO" id="GO:0022857">
    <property type="term" value="F:transmembrane transporter activity"/>
    <property type="evidence" value="ECO:0007669"/>
    <property type="project" value="InterPro"/>
</dbReference>
<protein>
    <recommendedName>
        <fullName evidence="10">Choline transport protein</fullName>
    </recommendedName>
</protein>
<feature type="transmembrane region" description="Helical" evidence="7">
    <location>
        <begin position="361"/>
        <end position="385"/>
    </location>
</feature>
<evidence type="ECO:0000256" key="7">
    <source>
        <dbReference type="SAM" id="Phobius"/>
    </source>
</evidence>
<feature type="region of interest" description="Disordered" evidence="6">
    <location>
        <begin position="1"/>
        <end position="20"/>
    </location>
</feature>
<keyword evidence="5 7" id="KW-0472">Membrane</keyword>
<dbReference type="PANTHER" id="PTHR45649">
    <property type="entry name" value="AMINO-ACID PERMEASE BAT1"/>
    <property type="match status" value="1"/>
</dbReference>
<accession>A0A9P5HHP6</accession>
<feature type="transmembrane region" description="Helical" evidence="7">
    <location>
        <begin position="119"/>
        <end position="147"/>
    </location>
</feature>
<dbReference type="PANTHER" id="PTHR45649:SF7">
    <property type="entry name" value="CHOLINE TRANSPORT PROTEIN"/>
    <property type="match status" value="1"/>
</dbReference>
<dbReference type="Proteomes" id="UP000722485">
    <property type="component" value="Unassembled WGS sequence"/>
</dbReference>